<evidence type="ECO:0000313" key="1">
    <source>
        <dbReference type="EMBL" id="KAG0512348.1"/>
    </source>
</evidence>
<comment type="caution">
    <text evidence="1">The sequence shown here is derived from an EMBL/GenBank/DDBJ whole genome shotgun (WGS) entry which is preliminary data.</text>
</comment>
<dbReference type="AlphaFoldDB" id="A0A921PZ79"/>
<dbReference type="EMBL" id="CM027689">
    <property type="protein sequence ID" value="KAG0512348.1"/>
    <property type="molecule type" value="Genomic_DNA"/>
</dbReference>
<evidence type="ECO:0000313" key="2">
    <source>
        <dbReference type="Proteomes" id="UP000807115"/>
    </source>
</evidence>
<gene>
    <name evidence="1" type="ORF">BDA96_10G005600</name>
</gene>
<organism evidence="1 2">
    <name type="scientific">Sorghum bicolor</name>
    <name type="common">Sorghum</name>
    <name type="synonym">Sorghum vulgare</name>
    <dbReference type="NCBI Taxonomy" id="4558"/>
    <lineage>
        <taxon>Eukaryota</taxon>
        <taxon>Viridiplantae</taxon>
        <taxon>Streptophyta</taxon>
        <taxon>Embryophyta</taxon>
        <taxon>Tracheophyta</taxon>
        <taxon>Spermatophyta</taxon>
        <taxon>Magnoliopsida</taxon>
        <taxon>Liliopsida</taxon>
        <taxon>Poales</taxon>
        <taxon>Poaceae</taxon>
        <taxon>PACMAD clade</taxon>
        <taxon>Panicoideae</taxon>
        <taxon>Andropogonodae</taxon>
        <taxon>Andropogoneae</taxon>
        <taxon>Sorghinae</taxon>
        <taxon>Sorghum</taxon>
    </lineage>
</organism>
<dbReference type="Proteomes" id="UP000807115">
    <property type="component" value="Chromosome 10"/>
</dbReference>
<accession>A0A921PZ79</accession>
<protein>
    <submittedName>
        <fullName evidence="1">Uncharacterized protein</fullName>
    </submittedName>
</protein>
<reference evidence="1" key="1">
    <citation type="journal article" date="2019" name="BMC Genomics">
        <title>A new reference genome for Sorghum bicolor reveals high levels of sequence similarity between sweet and grain genotypes: implications for the genetics of sugar metabolism.</title>
        <authorList>
            <person name="Cooper E.A."/>
            <person name="Brenton Z.W."/>
            <person name="Flinn B.S."/>
            <person name="Jenkins J."/>
            <person name="Shu S."/>
            <person name="Flowers D."/>
            <person name="Luo F."/>
            <person name="Wang Y."/>
            <person name="Xia P."/>
            <person name="Barry K."/>
            <person name="Daum C."/>
            <person name="Lipzen A."/>
            <person name="Yoshinaga Y."/>
            <person name="Schmutz J."/>
            <person name="Saski C."/>
            <person name="Vermerris W."/>
            <person name="Kresovich S."/>
        </authorList>
    </citation>
    <scope>NUCLEOTIDE SEQUENCE</scope>
</reference>
<sequence>MCSVELACIGRYCRVACSGIGVDDRPMPCHAMIVQHSLFISSRVQSRATSHCLLDRSLARFFQRDINLRLLLSRACLAS</sequence>
<reference evidence="1" key="2">
    <citation type="submission" date="2020-10" db="EMBL/GenBank/DDBJ databases">
        <authorList>
            <person name="Cooper E.A."/>
            <person name="Brenton Z.W."/>
            <person name="Flinn B.S."/>
            <person name="Jenkins J."/>
            <person name="Shu S."/>
            <person name="Flowers D."/>
            <person name="Luo F."/>
            <person name="Wang Y."/>
            <person name="Xia P."/>
            <person name="Barry K."/>
            <person name="Daum C."/>
            <person name="Lipzen A."/>
            <person name="Yoshinaga Y."/>
            <person name="Schmutz J."/>
            <person name="Saski C."/>
            <person name="Vermerris W."/>
            <person name="Kresovich S."/>
        </authorList>
    </citation>
    <scope>NUCLEOTIDE SEQUENCE</scope>
</reference>
<proteinExistence type="predicted"/>
<name>A0A921PZ79_SORBI</name>